<proteinExistence type="predicted"/>
<dbReference type="AlphaFoldDB" id="A0A8J4GUD7"/>
<evidence type="ECO:0000313" key="3">
    <source>
        <dbReference type="Proteomes" id="UP000722791"/>
    </source>
</evidence>
<sequence length="106" mass="11123">MLNASTSKPYPSKSPHPPSPPHTHSPKSQPHDPLTITITLALANPTTVIGMQSGPPHPLSPPNPSTAHIERSLLRNPDSAVGFTAPSWAADLPPVAQPHAQVNTQS</sequence>
<gene>
    <name evidence="2" type="ORF">Vretimale_18128</name>
</gene>
<feature type="compositionally biased region" description="Low complexity" evidence="1">
    <location>
        <begin position="1"/>
        <end position="11"/>
    </location>
</feature>
<feature type="compositionally biased region" description="Pro residues" evidence="1">
    <location>
        <begin position="12"/>
        <end position="23"/>
    </location>
</feature>
<organism evidence="2 3">
    <name type="scientific">Volvox reticuliferus</name>
    <dbReference type="NCBI Taxonomy" id="1737510"/>
    <lineage>
        <taxon>Eukaryota</taxon>
        <taxon>Viridiplantae</taxon>
        <taxon>Chlorophyta</taxon>
        <taxon>core chlorophytes</taxon>
        <taxon>Chlorophyceae</taxon>
        <taxon>CS clade</taxon>
        <taxon>Chlamydomonadales</taxon>
        <taxon>Volvocaceae</taxon>
        <taxon>Volvox</taxon>
    </lineage>
</organism>
<feature type="region of interest" description="Disordered" evidence="1">
    <location>
        <begin position="1"/>
        <end position="35"/>
    </location>
</feature>
<dbReference type="Proteomes" id="UP000722791">
    <property type="component" value="Unassembled WGS sequence"/>
</dbReference>
<feature type="region of interest" description="Disordered" evidence="1">
    <location>
        <begin position="48"/>
        <end position="69"/>
    </location>
</feature>
<accession>A0A8J4GUD7</accession>
<evidence type="ECO:0000313" key="2">
    <source>
        <dbReference type="EMBL" id="GIM15301.1"/>
    </source>
</evidence>
<reference evidence="2" key="1">
    <citation type="journal article" date="2021" name="Proc. Natl. Acad. Sci. U.S.A.">
        <title>Three genomes in the algal genus Volvox reveal the fate of a haploid sex-determining region after a transition to homothallism.</title>
        <authorList>
            <person name="Yamamoto K."/>
            <person name="Hamaji T."/>
            <person name="Kawai-Toyooka H."/>
            <person name="Matsuzaki R."/>
            <person name="Takahashi F."/>
            <person name="Nishimura Y."/>
            <person name="Kawachi M."/>
            <person name="Noguchi H."/>
            <person name="Minakuchi Y."/>
            <person name="Umen J.G."/>
            <person name="Toyoda A."/>
            <person name="Nozaki H."/>
        </authorList>
    </citation>
    <scope>NUCLEOTIDE SEQUENCE</scope>
    <source>
        <strain evidence="2">NIES-3785</strain>
    </source>
</reference>
<comment type="caution">
    <text evidence="2">The sequence shown here is derived from an EMBL/GenBank/DDBJ whole genome shotgun (WGS) entry which is preliminary data.</text>
</comment>
<evidence type="ECO:0000256" key="1">
    <source>
        <dbReference type="SAM" id="MobiDB-lite"/>
    </source>
</evidence>
<feature type="compositionally biased region" description="Pro residues" evidence="1">
    <location>
        <begin position="55"/>
        <end position="64"/>
    </location>
</feature>
<protein>
    <submittedName>
        <fullName evidence="2">Uncharacterized protein</fullName>
    </submittedName>
</protein>
<name>A0A8J4GUD7_9CHLO</name>
<dbReference type="EMBL" id="BNCQ01000063">
    <property type="protein sequence ID" value="GIM15301.1"/>
    <property type="molecule type" value="Genomic_DNA"/>
</dbReference>